<evidence type="ECO:0000259" key="6">
    <source>
        <dbReference type="PROSITE" id="PS51935"/>
    </source>
</evidence>
<feature type="transmembrane region" description="Helical" evidence="5">
    <location>
        <begin position="33"/>
        <end position="54"/>
    </location>
</feature>
<keyword evidence="5" id="KW-0812">Transmembrane</keyword>
<dbReference type="PANTHER" id="PTHR47359">
    <property type="entry name" value="PEPTIDOGLYCAN DL-ENDOPEPTIDASE CWLO"/>
    <property type="match status" value="1"/>
</dbReference>
<protein>
    <recommendedName>
        <fullName evidence="6">NlpC/P60 domain-containing protein</fullName>
    </recommendedName>
</protein>
<proteinExistence type="inferred from homology"/>
<keyword evidence="5" id="KW-1133">Transmembrane helix</keyword>
<evidence type="ECO:0000313" key="8">
    <source>
        <dbReference type="Proteomes" id="UP001153461"/>
    </source>
</evidence>
<dbReference type="Proteomes" id="UP001153461">
    <property type="component" value="Unassembled WGS sequence"/>
</dbReference>
<dbReference type="InterPro" id="IPR000064">
    <property type="entry name" value="NLP_P60_dom"/>
</dbReference>
<dbReference type="PANTHER" id="PTHR47359:SF3">
    <property type="entry name" value="NLP_P60 DOMAIN-CONTAINING PROTEIN-RELATED"/>
    <property type="match status" value="1"/>
</dbReference>
<name>A0A9W4MN27_PENNA</name>
<reference evidence="7" key="1">
    <citation type="submission" date="2021-07" db="EMBL/GenBank/DDBJ databases">
        <authorList>
            <person name="Branca A.L. A."/>
        </authorList>
    </citation>
    <scope>NUCLEOTIDE SEQUENCE</scope>
</reference>
<dbReference type="InterPro" id="IPR038765">
    <property type="entry name" value="Papain-like_cys_pep_sf"/>
</dbReference>
<comment type="caution">
    <text evidence="7">The sequence shown here is derived from an EMBL/GenBank/DDBJ whole genome shotgun (WGS) entry which is preliminary data.</text>
</comment>
<dbReference type="Pfam" id="PF00877">
    <property type="entry name" value="NLPC_P60"/>
    <property type="match status" value="1"/>
</dbReference>
<comment type="similarity">
    <text evidence="1">Belongs to the peptidase C40 family.</text>
</comment>
<evidence type="ECO:0000256" key="1">
    <source>
        <dbReference type="ARBA" id="ARBA00007074"/>
    </source>
</evidence>
<evidence type="ECO:0000256" key="5">
    <source>
        <dbReference type="SAM" id="Phobius"/>
    </source>
</evidence>
<dbReference type="Gene3D" id="3.90.1720.10">
    <property type="entry name" value="endopeptidase domain like (from Nostoc punctiforme)"/>
    <property type="match status" value="1"/>
</dbReference>
<keyword evidence="3" id="KW-0378">Hydrolase</keyword>
<feature type="domain" description="NlpC/P60" evidence="6">
    <location>
        <begin position="138"/>
        <end position="272"/>
    </location>
</feature>
<gene>
    <name evidence="7" type="ORF">PNAL_LOCUS1418</name>
</gene>
<dbReference type="SUPFAM" id="SSF54001">
    <property type="entry name" value="Cysteine proteinases"/>
    <property type="match status" value="1"/>
</dbReference>
<dbReference type="Gene3D" id="2.30.30.40">
    <property type="entry name" value="SH3 Domains"/>
    <property type="match status" value="1"/>
</dbReference>
<evidence type="ECO:0000256" key="4">
    <source>
        <dbReference type="ARBA" id="ARBA00022807"/>
    </source>
</evidence>
<sequence>MVLYKCFDIHLYSDEASPAQPSKPQKARILHHIMHFISLVAFSFTTAITVVRAYPITGDSVNCRSGPGTNHAVVKSYKKAQDVTVTCQTAGESIFGDNLWDKTSDGCYVADYYVQTGTSNYVTTKCSSGGGDDSGGSTGTGEAIVAEAQKEKGLPYVWGGGGCKGPSGGGFDCSGLTQYAICQALDKTIPRVSQDQYHSNLGKRYPRAEAKAGDLLFWATGGDCDNDVVHVGIFINDKLMINAARTGTPVREQAIWTSSGGLSICPYIMRFT</sequence>
<keyword evidence="5" id="KW-0472">Membrane</keyword>
<keyword evidence="4" id="KW-0788">Thiol protease</keyword>
<evidence type="ECO:0000313" key="7">
    <source>
        <dbReference type="EMBL" id="CAG7984707.1"/>
    </source>
</evidence>
<dbReference type="AlphaFoldDB" id="A0A9W4MN27"/>
<keyword evidence="2" id="KW-0645">Protease</keyword>
<dbReference type="OrthoDB" id="2251794at2759"/>
<accession>A0A9W4MN27</accession>
<evidence type="ECO:0000256" key="3">
    <source>
        <dbReference type="ARBA" id="ARBA00022801"/>
    </source>
</evidence>
<dbReference type="GO" id="GO:0006508">
    <property type="term" value="P:proteolysis"/>
    <property type="evidence" value="ECO:0007669"/>
    <property type="project" value="UniProtKB-KW"/>
</dbReference>
<dbReference type="InterPro" id="IPR051794">
    <property type="entry name" value="PG_Endopeptidase_C40"/>
</dbReference>
<organism evidence="7 8">
    <name type="scientific">Penicillium nalgiovense</name>
    <dbReference type="NCBI Taxonomy" id="60175"/>
    <lineage>
        <taxon>Eukaryota</taxon>
        <taxon>Fungi</taxon>
        <taxon>Dikarya</taxon>
        <taxon>Ascomycota</taxon>
        <taxon>Pezizomycotina</taxon>
        <taxon>Eurotiomycetes</taxon>
        <taxon>Eurotiomycetidae</taxon>
        <taxon>Eurotiales</taxon>
        <taxon>Aspergillaceae</taxon>
        <taxon>Penicillium</taxon>
    </lineage>
</organism>
<evidence type="ECO:0000256" key="2">
    <source>
        <dbReference type="ARBA" id="ARBA00022670"/>
    </source>
</evidence>
<dbReference type="GO" id="GO:0008234">
    <property type="term" value="F:cysteine-type peptidase activity"/>
    <property type="evidence" value="ECO:0007669"/>
    <property type="project" value="UniProtKB-KW"/>
</dbReference>
<dbReference type="EMBL" id="CAJVNV010000039">
    <property type="protein sequence ID" value="CAG7984707.1"/>
    <property type="molecule type" value="Genomic_DNA"/>
</dbReference>
<dbReference type="PROSITE" id="PS51935">
    <property type="entry name" value="NLPC_P60"/>
    <property type="match status" value="1"/>
</dbReference>